<keyword evidence="3" id="KW-0378">Hydrolase</keyword>
<dbReference type="InterPro" id="IPR032465">
    <property type="entry name" value="ACMSD"/>
</dbReference>
<keyword evidence="1" id="KW-0456">Lyase</keyword>
<keyword evidence="4" id="KW-1185">Reference proteome</keyword>
<dbReference type="RefSeq" id="WP_239092915.1">
    <property type="nucleotide sequence ID" value="NZ_BOMC01000050.1"/>
</dbReference>
<dbReference type="GO" id="GO:0019748">
    <property type="term" value="P:secondary metabolic process"/>
    <property type="evidence" value="ECO:0007669"/>
    <property type="project" value="TreeGrafter"/>
</dbReference>
<evidence type="ECO:0000313" key="3">
    <source>
        <dbReference type="EMBL" id="MBB4690316.1"/>
    </source>
</evidence>
<accession>A0A7W7CKN1</accession>
<proteinExistence type="predicted"/>
<feature type="domain" description="Amidohydrolase-related" evidence="2">
    <location>
        <begin position="7"/>
        <end position="276"/>
    </location>
</feature>
<evidence type="ECO:0000256" key="1">
    <source>
        <dbReference type="ARBA" id="ARBA00023239"/>
    </source>
</evidence>
<dbReference type="SUPFAM" id="SSF51556">
    <property type="entry name" value="Metallo-dependent hydrolases"/>
    <property type="match status" value="1"/>
</dbReference>
<dbReference type="Pfam" id="PF04909">
    <property type="entry name" value="Amidohydro_2"/>
    <property type="match status" value="1"/>
</dbReference>
<dbReference type="Proteomes" id="UP000542742">
    <property type="component" value="Unassembled WGS sequence"/>
</dbReference>
<dbReference type="CDD" id="cd01292">
    <property type="entry name" value="metallo-dependent_hydrolases"/>
    <property type="match status" value="1"/>
</dbReference>
<dbReference type="Gene3D" id="3.20.20.140">
    <property type="entry name" value="Metal-dependent hydrolases"/>
    <property type="match status" value="1"/>
</dbReference>
<protein>
    <submittedName>
        <fullName evidence="3">Putative TIM-barrel fold metal-dependent hydrolase</fullName>
    </submittedName>
</protein>
<name>A0A7W7CKN1_9ACTN</name>
<dbReference type="GO" id="GO:0016831">
    <property type="term" value="F:carboxy-lyase activity"/>
    <property type="evidence" value="ECO:0007669"/>
    <property type="project" value="InterPro"/>
</dbReference>
<evidence type="ECO:0000259" key="2">
    <source>
        <dbReference type="Pfam" id="PF04909"/>
    </source>
</evidence>
<dbReference type="InterPro" id="IPR032466">
    <property type="entry name" value="Metal_Hydrolase"/>
</dbReference>
<dbReference type="GO" id="GO:0005737">
    <property type="term" value="C:cytoplasm"/>
    <property type="evidence" value="ECO:0007669"/>
    <property type="project" value="TreeGrafter"/>
</dbReference>
<dbReference type="InterPro" id="IPR006680">
    <property type="entry name" value="Amidohydro-rel"/>
</dbReference>
<organism evidence="3 4">
    <name type="scientific">Paractinoplanes abujensis</name>
    <dbReference type="NCBI Taxonomy" id="882441"/>
    <lineage>
        <taxon>Bacteria</taxon>
        <taxon>Bacillati</taxon>
        <taxon>Actinomycetota</taxon>
        <taxon>Actinomycetes</taxon>
        <taxon>Micromonosporales</taxon>
        <taxon>Micromonosporaceae</taxon>
        <taxon>Paractinoplanes</taxon>
    </lineage>
</organism>
<sequence length="280" mass="31207">MIDRLADVHTHFLPPRMQRRVWDHFDQAGPLIGRPWPITYRGTEQERVETLRKLNVRMFSALAYAHRPDMAADLNDWTLAFAARTPGCLPSATFFPEPGATAYAQEALDRGARIWKVHLQVGGFDPRLPELDEVWGLLAEAGAPVVVHAGSGPVAAGFTGPGPIGDVLRRHPRLPVIIAHAGAPEYAGFLDLAERYEQVRLDTTMAFTDFFEQMAPFPRDLRPRLRDLGLAGKVLLGSDFPNIPYPYEHQIDALVRLDLGDEWLNAVCWSNAQALFAPRG</sequence>
<reference evidence="3 4" key="1">
    <citation type="submission" date="2020-08" db="EMBL/GenBank/DDBJ databases">
        <title>Sequencing the genomes of 1000 actinobacteria strains.</title>
        <authorList>
            <person name="Klenk H.-P."/>
        </authorList>
    </citation>
    <scope>NUCLEOTIDE SEQUENCE [LARGE SCALE GENOMIC DNA]</scope>
    <source>
        <strain evidence="3 4">DSM 45518</strain>
    </source>
</reference>
<dbReference type="PANTHER" id="PTHR21240">
    <property type="entry name" value="2-AMINO-3-CARBOXYLMUCONATE-6-SEMIALDEHYDE DECARBOXYLASE"/>
    <property type="match status" value="1"/>
</dbReference>
<dbReference type="PANTHER" id="PTHR21240:SF28">
    <property type="entry name" value="ISO-OROTATE DECARBOXYLASE (EUROFUNG)"/>
    <property type="match status" value="1"/>
</dbReference>
<dbReference type="AlphaFoldDB" id="A0A7W7CKN1"/>
<dbReference type="GO" id="GO:0016787">
    <property type="term" value="F:hydrolase activity"/>
    <property type="evidence" value="ECO:0007669"/>
    <property type="project" value="UniProtKB-KW"/>
</dbReference>
<dbReference type="EMBL" id="JACHMF010000001">
    <property type="protein sequence ID" value="MBB4690316.1"/>
    <property type="molecule type" value="Genomic_DNA"/>
</dbReference>
<gene>
    <name evidence="3" type="ORF">BKA14_000464</name>
</gene>
<evidence type="ECO:0000313" key="4">
    <source>
        <dbReference type="Proteomes" id="UP000542742"/>
    </source>
</evidence>
<comment type="caution">
    <text evidence="3">The sequence shown here is derived from an EMBL/GenBank/DDBJ whole genome shotgun (WGS) entry which is preliminary data.</text>
</comment>